<feature type="transmembrane region" description="Helical" evidence="1">
    <location>
        <begin position="30"/>
        <end position="52"/>
    </location>
</feature>
<keyword evidence="3" id="KW-1185">Reference proteome</keyword>
<evidence type="ECO:0000313" key="2">
    <source>
        <dbReference type="EMBL" id="SEH04629.1"/>
    </source>
</evidence>
<feature type="transmembrane region" description="Helical" evidence="1">
    <location>
        <begin position="150"/>
        <end position="171"/>
    </location>
</feature>
<keyword evidence="1" id="KW-1133">Transmembrane helix</keyword>
<organism evidence="2 3">
    <name type="scientific">Candidatus Venteria ishoeyi</name>
    <dbReference type="NCBI Taxonomy" id="1899563"/>
    <lineage>
        <taxon>Bacteria</taxon>
        <taxon>Pseudomonadati</taxon>
        <taxon>Pseudomonadota</taxon>
        <taxon>Gammaproteobacteria</taxon>
        <taxon>Thiotrichales</taxon>
        <taxon>Thiotrichaceae</taxon>
        <taxon>Venteria</taxon>
    </lineage>
</organism>
<protein>
    <submittedName>
        <fullName evidence="2">Uncharacterized protein</fullName>
    </submittedName>
</protein>
<gene>
    <name evidence="2" type="ORF">MBHS_00478</name>
</gene>
<dbReference type="AlphaFoldDB" id="A0A1H6F5R7"/>
<evidence type="ECO:0000313" key="3">
    <source>
        <dbReference type="Proteomes" id="UP000236724"/>
    </source>
</evidence>
<sequence>MTLQDVKTGNGMKFIMKEIFTDATAAHMDLFLQAALLYSILFCLLAILYWSLWPGFRFKQWLGDLKSLLNQIEPGLLRNQPDFKALDQSFSKYPLLQPLWQRYQTRWLFLKHQSPAHYVSPESAALFFNTGALLNIYSTKKRSIPQTAKMFSSLGLVSGLFIWGGALWFFADFFPEKMSFNEALIILAPLLWMPMMAGLIASAWWLLQFYFVKRHLSQFLQALSLRLDQRIPVADSALRLSETLANTLDNSLSQHLVSMGLFANALKEGLQEEFSSQQEKFSTFVNTSVQQNQAELEKLTILQQQQFAKLLTEFKKTVTERQTESPQAQVVQESLDAASKSIHDFVQMLGYLNKIIPEAMDNSAQQLEVRFQQIASDWQAQLLTPTASLAQAGTELSQKIHEAGTDLSGQFEKIQQGLQHSLQQIQDVSETLSTSGGQITQMTPTIEQHLSHLEQSLPMLQAPLQSSQALLQNLQPIMQNLESFSETQQNSLQQFATGVQSFQSLFDRQQKYVSGITENMVETTKNLTYVASELQHRTDQVQQAILESTENIQRLERMLAPKQESETEYA</sequence>
<keyword evidence="1" id="KW-0472">Membrane</keyword>
<accession>A0A1H6F5R7</accession>
<proteinExistence type="predicted"/>
<evidence type="ECO:0000256" key="1">
    <source>
        <dbReference type="SAM" id="Phobius"/>
    </source>
</evidence>
<dbReference type="EMBL" id="FMSV02000072">
    <property type="protein sequence ID" value="SEH04629.1"/>
    <property type="molecule type" value="Genomic_DNA"/>
</dbReference>
<keyword evidence="1" id="KW-0812">Transmembrane</keyword>
<reference evidence="2 3" key="1">
    <citation type="submission" date="2016-10" db="EMBL/GenBank/DDBJ databases">
        <authorList>
            <person name="de Groot N.N."/>
        </authorList>
    </citation>
    <scope>NUCLEOTIDE SEQUENCE [LARGE SCALE GENOMIC DNA]</scope>
    <source>
        <strain evidence="2">MBHS1</strain>
    </source>
</reference>
<feature type="transmembrane region" description="Helical" evidence="1">
    <location>
        <begin position="183"/>
        <end position="207"/>
    </location>
</feature>
<dbReference type="Proteomes" id="UP000236724">
    <property type="component" value="Unassembled WGS sequence"/>
</dbReference>
<name>A0A1H6F5R7_9GAMM</name>